<reference evidence="3 4" key="1">
    <citation type="submission" date="2019-03" db="EMBL/GenBank/DDBJ databases">
        <title>This is whole genome sequence of Paenibacillus sp MS74 strain.</title>
        <authorList>
            <person name="Trinh H.N."/>
        </authorList>
    </citation>
    <scope>NUCLEOTIDE SEQUENCE [LARGE SCALE GENOMIC DNA]</scope>
    <source>
        <strain evidence="3 4">MS74</strain>
    </source>
</reference>
<dbReference type="CDD" id="cd02696">
    <property type="entry name" value="MurNAc-LAA"/>
    <property type="match status" value="1"/>
</dbReference>
<dbReference type="OrthoDB" id="9806267at2"/>
<protein>
    <submittedName>
        <fullName evidence="3">N-acetylmuramoyl-L-alanine amidase CwlD</fullName>
        <ecNumber evidence="3">3.5.1.28</ecNumber>
    </submittedName>
</protein>
<evidence type="ECO:0000256" key="1">
    <source>
        <dbReference type="ARBA" id="ARBA00022801"/>
    </source>
</evidence>
<evidence type="ECO:0000313" key="4">
    <source>
        <dbReference type="Proteomes" id="UP000295636"/>
    </source>
</evidence>
<dbReference type="RefSeq" id="WP_133236174.1">
    <property type="nucleotide sequence ID" value="NZ_SMRT01000027.1"/>
</dbReference>
<sequence>MLKRRKRVVVWLTMQSGLKLMISALLVGLMLYMFTYELPATNTWTNWTLPLSGKTIALDPGHGGPDGGAQSKDGIIEKDINLAITLHLRDYLQEAGALVVMTRENDKDLAEPSTKGYSKRKTEDMINRAQFIIGHKSDLFVSVHLNATPSEKWSGAQTFYYPKHQQSGLLAALIQDEVKKNLKNTDRVAKPIDNFYLLKTLQIPSALVEVGFLSNPAEAGLLRSPAYQKKIAASIYQGILRYYSGEKVGSY</sequence>
<dbReference type="PANTHER" id="PTHR30404:SF0">
    <property type="entry name" value="N-ACETYLMURAMOYL-L-ALANINE AMIDASE AMIC"/>
    <property type="match status" value="1"/>
</dbReference>
<dbReference type="GO" id="GO:0030288">
    <property type="term" value="C:outer membrane-bounded periplasmic space"/>
    <property type="evidence" value="ECO:0007669"/>
    <property type="project" value="TreeGrafter"/>
</dbReference>
<gene>
    <name evidence="3" type="primary">cwlD</name>
    <name evidence="3" type="ORF">E1757_32675</name>
</gene>
<dbReference type="GO" id="GO:0008745">
    <property type="term" value="F:N-acetylmuramoyl-L-alanine amidase activity"/>
    <property type="evidence" value="ECO:0007669"/>
    <property type="project" value="UniProtKB-EC"/>
</dbReference>
<dbReference type="Proteomes" id="UP000295636">
    <property type="component" value="Unassembled WGS sequence"/>
</dbReference>
<proteinExistence type="predicted"/>
<dbReference type="InterPro" id="IPR014234">
    <property type="entry name" value="Spore_CwlD"/>
</dbReference>
<dbReference type="InterPro" id="IPR002508">
    <property type="entry name" value="MurNAc-LAA_cat"/>
</dbReference>
<dbReference type="EC" id="3.5.1.28" evidence="3"/>
<evidence type="ECO:0000313" key="3">
    <source>
        <dbReference type="EMBL" id="TDF91485.1"/>
    </source>
</evidence>
<dbReference type="SMART" id="SM00646">
    <property type="entry name" value="Ami_3"/>
    <property type="match status" value="1"/>
</dbReference>
<evidence type="ECO:0000259" key="2">
    <source>
        <dbReference type="SMART" id="SM00646"/>
    </source>
</evidence>
<keyword evidence="4" id="KW-1185">Reference proteome</keyword>
<dbReference type="NCBIfam" id="TIGR02883">
    <property type="entry name" value="spore_cwlD"/>
    <property type="match status" value="1"/>
</dbReference>
<keyword evidence="1 3" id="KW-0378">Hydrolase</keyword>
<dbReference type="PANTHER" id="PTHR30404">
    <property type="entry name" value="N-ACETYLMURAMOYL-L-ALANINE AMIDASE"/>
    <property type="match status" value="1"/>
</dbReference>
<dbReference type="Pfam" id="PF01520">
    <property type="entry name" value="Amidase_3"/>
    <property type="match status" value="1"/>
</dbReference>
<name>A0A4R5KAE3_9BACL</name>
<dbReference type="SUPFAM" id="SSF53187">
    <property type="entry name" value="Zn-dependent exopeptidases"/>
    <property type="match status" value="1"/>
</dbReference>
<dbReference type="InterPro" id="IPR050695">
    <property type="entry name" value="N-acetylmuramoyl_amidase_3"/>
</dbReference>
<dbReference type="AlphaFoldDB" id="A0A4R5KAE3"/>
<organism evidence="3 4">
    <name type="scientific">Paenibacillus piri</name>
    <dbReference type="NCBI Taxonomy" id="2547395"/>
    <lineage>
        <taxon>Bacteria</taxon>
        <taxon>Bacillati</taxon>
        <taxon>Bacillota</taxon>
        <taxon>Bacilli</taxon>
        <taxon>Bacillales</taxon>
        <taxon>Paenibacillaceae</taxon>
        <taxon>Paenibacillus</taxon>
    </lineage>
</organism>
<dbReference type="EMBL" id="SMRT01000027">
    <property type="protein sequence ID" value="TDF91485.1"/>
    <property type="molecule type" value="Genomic_DNA"/>
</dbReference>
<feature type="domain" description="MurNAc-LAA" evidence="2">
    <location>
        <begin position="129"/>
        <end position="240"/>
    </location>
</feature>
<comment type="caution">
    <text evidence="3">The sequence shown here is derived from an EMBL/GenBank/DDBJ whole genome shotgun (WGS) entry which is preliminary data.</text>
</comment>
<dbReference type="GO" id="GO:0009253">
    <property type="term" value="P:peptidoglycan catabolic process"/>
    <property type="evidence" value="ECO:0007669"/>
    <property type="project" value="InterPro"/>
</dbReference>
<accession>A0A4R5KAE3</accession>
<dbReference type="Gene3D" id="3.40.630.40">
    <property type="entry name" value="Zn-dependent exopeptidases"/>
    <property type="match status" value="1"/>
</dbReference>